<dbReference type="Proteomes" id="UP000001596">
    <property type="component" value="Plasmid pAtS4a"/>
</dbReference>
<evidence type="ECO:0000256" key="1">
    <source>
        <dbReference type="SAM" id="MobiDB-lite"/>
    </source>
</evidence>
<dbReference type="EMBL" id="CP000639">
    <property type="protein sequence ID" value="ACM40319.1"/>
    <property type="molecule type" value="Genomic_DNA"/>
</dbReference>
<dbReference type="RefSeq" id="WP_012653048.1">
    <property type="nucleotide sequence ID" value="NC_011986.1"/>
</dbReference>
<protein>
    <recommendedName>
        <fullName evidence="4">Lipoprotein</fullName>
    </recommendedName>
</protein>
<dbReference type="AlphaFoldDB" id="B9K621"/>
<evidence type="ECO:0000313" key="2">
    <source>
        <dbReference type="EMBL" id="ACM40319.1"/>
    </source>
</evidence>
<feature type="region of interest" description="Disordered" evidence="1">
    <location>
        <begin position="63"/>
        <end position="89"/>
    </location>
</feature>
<dbReference type="KEGG" id="avi:Avi_9852"/>
<dbReference type="HOGENOM" id="CLU_180838_0_0_5"/>
<proteinExistence type="predicted"/>
<organism evidence="2 3">
    <name type="scientific">Allorhizobium ampelinum (strain ATCC BAA-846 / DSM 112012 / S4)</name>
    <name type="common">Agrobacterium vitis (strain S4)</name>
    <dbReference type="NCBI Taxonomy" id="311402"/>
    <lineage>
        <taxon>Bacteria</taxon>
        <taxon>Pseudomonadati</taxon>
        <taxon>Pseudomonadota</taxon>
        <taxon>Alphaproteobacteria</taxon>
        <taxon>Hyphomicrobiales</taxon>
        <taxon>Rhizobiaceae</taxon>
        <taxon>Rhizobium/Agrobacterium group</taxon>
        <taxon>Allorhizobium</taxon>
        <taxon>Allorhizobium ampelinum</taxon>
    </lineage>
</organism>
<reference evidence="2 3" key="1">
    <citation type="journal article" date="2009" name="J. Bacteriol.">
        <title>Genome sequences of three Agrobacterium biovars help elucidate the evolution of multichromosome genomes in bacteria.</title>
        <authorList>
            <person name="Slater S.C."/>
            <person name="Goldman B.S."/>
            <person name="Goodner B."/>
            <person name="Setubal J.C."/>
            <person name="Farrand S.K."/>
            <person name="Nester E.W."/>
            <person name="Burr T.J."/>
            <person name="Banta L."/>
            <person name="Dickerman A.W."/>
            <person name="Paulsen I."/>
            <person name="Otten L."/>
            <person name="Suen G."/>
            <person name="Welch R."/>
            <person name="Almeida N.F."/>
            <person name="Arnold F."/>
            <person name="Burton O.T."/>
            <person name="Du Z."/>
            <person name="Ewing A."/>
            <person name="Godsy E."/>
            <person name="Heisel S."/>
            <person name="Houmiel K.L."/>
            <person name="Jhaveri J."/>
            <person name="Lu J."/>
            <person name="Miller N.M."/>
            <person name="Norton S."/>
            <person name="Chen Q."/>
            <person name="Phoolcharoen W."/>
            <person name="Ohlin V."/>
            <person name="Ondrusek D."/>
            <person name="Pride N."/>
            <person name="Stricklin S.L."/>
            <person name="Sun J."/>
            <person name="Wheeler C."/>
            <person name="Wilson L."/>
            <person name="Zhu H."/>
            <person name="Wood D.W."/>
        </authorList>
    </citation>
    <scope>NUCLEOTIDE SEQUENCE [LARGE SCALE GENOMIC DNA]</scope>
    <source>
        <strain evidence="3">S4 / ATCC BAA-846</strain>
        <plasmid evidence="2 3">pAtS4a</plasmid>
    </source>
</reference>
<evidence type="ECO:0000313" key="3">
    <source>
        <dbReference type="Proteomes" id="UP000001596"/>
    </source>
</evidence>
<evidence type="ECO:0008006" key="4">
    <source>
        <dbReference type="Google" id="ProtNLM"/>
    </source>
</evidence>
<keyword evidence="3" id="KW-1185">Reference proteome</keyword>
<gene>
    <name evidence="2" type="ordered locus">Avi_9852</name>
</gene>
<sequence length="89" mass="9369">MARCAADTSYSDYTMNLKILVVALPLFASGCAATLPPEVIASSEVADSTAGVRPVTYSSPVSGYTHRIPVDPKPWRNQNDAQAPEGDAS</sequence>
<accession>B9K621</accession>
<keyword evidence="2" id="KW-0614">Plasmid</keyword>
<dbReference type="PROSITE" id="PS51257">
    <property type="entry name" value="PROKAR_LIPOPROTEIN"/>
    <property type="match status" value="1"/>
</dbReference>
<geneLocation type="plasmid" evidence="2 3">
    <name>pAtS4a</name>
</geneLocation>
<name>B9K621_ALLAM</name>